<comment type="subcellular location">
    <subcellularLocation>
        <location evidence="1">Nucleus</location>
    </subcellularLocation>
</comment>
<reference evidence="8 9" key="1">
    <citation type="submission" date="2017-07" db="EMBL/GenBank/DDBJ databases">
        <title>An improved, manually edited Actinidia chinensis var. chinensis (kiwifruit) genome highlights the challenges associated with draft genomes and gene prediction in plants.</title>
        <authorList>
            <person name="Pilkington S."/>
            <person name="Crowhurst R."/>
            <person name="Hilario E."/>
            <person name="Nardozza S."/>
            <person name="Fraser L."/>
            <person name="Peng Y."/>
            <person name="Gunaseelan K."/>
            <person name="Simpson R."/>
            <person name="Tahir J."/>
            <person name="Deroles S."/>
            <person name="Templeton K."/>
            <person name="Luo Z."/>
            <person name="Davy M."/>
            <person name="Cheng C."/>
            <person name="Mcneilage M."/>
            <person name="Scaglione D."/>
            <person name="Liu Y."/>
            <person name="Zhang Q."/>
            <person name="Datson P."/>
            <person name="De Silva N."/>
            <person name="Gardiner S."/>
            <person name="Bassett H."/>
            <person name="Chagne D."/>
            <person name="Mccallum J."/>
            <person name="Dzierzon H."/>
            <person name="Deng C."/>
            <person name="Wang Y.-Y."/>
            <person name="Barron N."/>
            <person name="Manako K."/>
            <person name="Bowen J."/>
            <person name="Foster T."/>
            <person name="Erridge Z."/>
            <person name="Tiffin H."/>
            <person name="Waite C."/>
            <person name="Davies K."/>
            <person name="Grierson E."/>
            <person name="Laing W."/>
            <person name="Kirk R."/>
            <person name="Chen X."/>
            <person name="Wood M."/>
            <person name="Montefiori M."/>
            <person name="Brummell D."/>
            <person name="Schwinn K."/>
            <person name="Catanach A."/>
            <person name="Fullerton C."/>
            <person name="Li D."/>
            <person name="Meiyalaghan S."/>
            <person name="Nieuwenhuizen N."/>
            <person name="Read N."/>
            <person name="Prakash R."/>
            <person name="Hunter D."/>
            <person name="Zhang H."/>
            <person name="Mckenzie M."/>
            <person name="Knabel M."/>
            <person name="Harris A."/>
            <person name="Allan A."/>
            <person name="Chen A."/>
            <person name="Janssen B."/>
            <person name="Plunkett B."/>
            <person name="Dwamena C."/>
            <person name="Voogd C."/>
            <person name="Leif D."/>
            <person name="Lafferty D."/>
            <person name="Souleyre E."/>
            <person name="Varkonyi-Gasic E."/>
            <person name="Gambi F."/>
            <person name="Hanley J."/>
            <person name="Yao J.-L."/>
            <person name="Cheung J."/>
            <person name="David K."/>
            <person name="Warren B."/>
            <person name="Marsh K."/>
            <person name="Snowden K."/>
            <person name="Lin-Wang K."/>
            <person name="Brian L."/>
            <person name="Martinez-Sanchez M."/>
            <person name="Wang M."/>
            <person name="Ileperuma N."/>
            <person name="Macnee N."/>
            <person name="Campin R."/>
            <person name="Mcatee P."/>
            <person name="Drummond R."/>
            <person name="Espley R."/>
            <person name="Ireland H."/>
            <person name="Wu R."/>
            <person name="Atkinson R."/>
            <person name="Karunairetnam S."/>
            <person name="Bulley S."/>
            <person name="Chunkath S."/>
            <person name="Hanley Z."/>
            <person name="Storey R."/>
            <person name="Thrimawithana A."/>
            <person name="Thomson S."/>
            <person name="David C."/>
            <person name="Testolin R."/>
        </authorList>
    </citation>
    <scope>NUCLEOTIDE SEQUENCE [LARGE SCALE GENOMIC DNA]</scope>
    <source>
        <strain evidence="9">cv. Red5</strain>
        <tissue evidence="8">Young leaf</tissue>
    </source>
</reference>
<evidence type="ECO:0000256" key="1">
    <source>
        <dbReference type="ARBA" id="ARBA00004123"/>
    </source>
</evidence>
<keyword evidence="9" id="KW-1185">Reference proteome</keyword>
<feature type="domain" description="AP2/ERF" evidence="7">
    <location>
        <begin position="341"/>
        <end position="399"/>
    </location>
</feature>
<reference evidence="9" key="2">
    <citation type="journal article" date="2018" name="BMC Genomics">
        <title>A manually annotated Actinidia chinensis var. chinensis (kiwifruit) genome highlights the challenges associated with draft genomes and gene prediction in plants.</title>
        <authorList>
            <person name="Pilkington S.M."/>
            <person name="Crowhurst R."/>
            <person name="Hilario E."/>
            <person name="Nardozza S."/>
            <person name="Fraser L."/>
            <person name="Peng Y."/>
            <person name="Gunaseelan K."/>
            <person name="Simpson R."/>
            <person name="Tahir J."/>
            <person name="Deroles S.C."/>
            <person name="Templeton K."/>
            <person name="Luo Z."/>
            <person name="Davy M."/>
            <person name="Cheng C."/>
            <person name="McNeilage M."/>
            <person name="Scaglione D."/>
            <person name="Liu Y."/>
            <person name="Zhang Q."/>
            <person name="Datson P."/>
            <person name="De Silva N."/>
            <person name="Gardiner S.E."/>
            <person name="Bassett H."/>
            <person name="Chagne D."/>
            <person name="McCallum J."/>
            <person name="Dzierzon H."/>
            <person name="Deng C."/>
            <person name="Wang Y.Y."/>
            <person name="Barron L."/>
            <person name="Manako K."/>
            <person name="Bowen J."/>
            <person name="Foster T.M."/>
            <person name="Erridge Z.A."/>
            <person name="Tiffin H."/>
            <person name="Waite C.N."/>
            <person name="Davies K.M."/>
            <person name="Grierson E.P."/>
            <person name="Laing W.A."/>
            <person name="Kirk R."/>
            <person name="Chen X."/>
            <person name="Wood M."/>
            <person name="Montefiori M."/>
            <person name="Brummell D.A."/>
            <person name="Schwinn K.E."/>
            <person name="Catanach A."/>
            <person name="Fullerton C."/>
            <person name="Li D."/>
            <person name="Meiyalaghan S."/>
            <person name="Nieuwenhuizen N."/>
            <person name="Read N."/>
            <person name="Prakash R."/>
            <person name="Hunter D."/>
            <person name="Zhang H."/>
            <person name="McKenzie M."/>
            <person name="Knabel M."/>
            <person name="Harris A."/>
            <person name="Allan A.C."/>
            <person name="Gleave A."/>
            <person name="Chen A."/>
            <person name="Janssen B.J."/>
            <person name="Plunkett B."/>
            <person name="Ampomah-Dwamena C."/>
            <person name="Voogd C."/>
            <person name="Leif D."/>
            <person name="Lafferty D."/>
            <person name="Souleyre E.J.F."/>
            <person name="Varkonyi-Gasic E."/>
            <person name="Gambi F."/>
            <person name="Hanley J."/>
            <person name="Yao J.L."/>
            <person name="Cheung J."/>
            <person name="David K.M."/>
            <person name="Warren B."/>
            <person name="Marsh K."/>
            <person name="Snowden K.C."/>
            <person name="Lin-Wang K."/>
            <person name="Brian L."/>
            <person name="Martinez-Sanchez M."/>
            <person name="Wang M."/>
            <person name="Ileperuma N."/>
            <person name="Macnee N."/>
            <person name="Campin R."/>
            <person name="McAtee P."/>
            <person name="Drummond R.S.M."/>
            <person name="Espley R.V."/>
            <person name="Ireland H.S."/>
            <person name="Wu R."/>
            <person name="Atkinson R.G."/>
            <person name="Karunairetnam S."/>
            <person name="Bulley S."/>
            <person name="Chunkath S."/>
            <person name="Hanley Z."/>
            <person name="Storey R."/>
            <person name="Thrimawithana A.H."/>
            <person name="Thomson S."/>
            <person name="David C."/>
            <person name="Testolin R."/>
            <person name="Huang H."/>
            <person name="Hellens R.P."/>
            <person name="Schaffer R.J."/>
        </authorList>
    </citation>
    <scope>NUCLEOTIDE SEQUENCE [LARGE SCALE GENOMIC DNA]</scope>
    <source>
        <strain evidence="9">cv. Red5</strain>
    </source>
</reference>
<dbReference type="GO" id="GO:0003677">
    <property type="term" value="F:DNA binding"/>
    <property type="evidence" value="ECO:0007669"/>
    <property type="project" value="UniProtKB-KW"/>
</dbReference>
<evidence type="ECO:0000256" key="2">
    <source>
        <dbReference type="ARBA" id="ARBA00022737"/>
    </source>
</evidence>
<evidence type="ECO:0000256" key="6">
    <source>
        <dbReference type="ARBA" id="ARBA00023242"/>
    </source>
</evidence>
<evidence type="ECO:0000256" key="4">
    <source>
        <dbReference type="ARBA" id="ARBA00023125"/>
    </source>
</evidence>
<name>A0A2R6S154_ACTCC</name>
<accession>A0A2R6S154</accession>
<dbReference type="Gene3D" id="3.30.730.10">
    <property type="entry name" value="AP2/ERF domain"/>
    <property type="match status" value="2"/>
</dbReference>
<evidence type="ECO:0000256" key="3">
    <source>
        <dbReference type="ARBA" id="ARBA00023015"/>
    </source>
</evidence>
<dbReference type="Proteomes" id="UP000241394">
    <property type="component" value="Chromosome LG1"/>
</dbReference>
<dbReference type="FunFam" id="3.30.730.10:FF:000002">
    <property type="entry name" value="AP2-like ethylene-responsive transcription factor"/>
    <property type="match status" value="1"/>
</dbReference>
<organism evidence="8 9">
    <name type="scientific">Actinidia chinensis var. chinensis</name>
    <name type="common">Chinese soft-hair kiwi</name>
    <dbReference type="NCBI Taxonomy" id="1590841"/>
    <lineage>
        <taxon>Eukaryota</taxon>
        <taxon>Viridiplantae</taxon>
        <taxon>Streptophyta</taxon>
        <taxon>Embryophyta</taxon>
        <taxon>Tracheophyta</taxon>
        <taxon>Spermatophyta</taxon>
        <taxon>Magnoliopsida</taxon>
        <taxon>eudicotyledons</taxon>
        <taxon>Gunneridae</taxon>
        <taxon>Pentapetalae</taxon>
        <taxon>asterids</taxon>
        <taxon>Ericales</taxon>
        <taxon>Actinidiaceae</taxon>
        <taxon>Actinidia</taxon>
    </lineage>
</organism>
<dbReference type="PRINTS" id="PR00367">
    <property type="entry name" value="ETHRSPELEMNT"/>
</dbReference>
<gene>
    <name evidence="8" type="ORF">CEY00_Acc00510</name>
</gene>
<evidence type="ECO:0000313" key="8">
    <source>
        <dbReference type="EMBL" id="PSS36007.1"/>
    </source>
</evidence>
<dbReference type="PANTHER" id="PTHR32467:SF157">
    <property type="entry name" value="AP2-LIKE ETHYLENE-RESPONSIVE TRANSCRIPTION FACTOR CRL5"/>
    <property type="match status" value="1"/>
</dbReference>
<comment type="caution">
    <text evidence="8">The sequence shown here is derived from an EMBL/GenBank/DDBJ whole genome shotgun (WGS) entry which is preliminary data.</text>
</comment>
<dbReference type="STRING" id="1590841.A0A2R6S154"/>
<dbReference type="PROSITE" id="PS51032">
    <property type="entry name" value="AP2_ERF"/>
    <property type="match status" value="1"/>
</dbReference>
<dbReference type="FunCoup" id="A0A2R6S154">
    <property type="interactions" value="478"/>
</dbReference>
<dbReference type="InterPro" id="IPR016177">
    <property type="entry name" value="DNA-bd_dom_sf"/>
</dbReference>
<keyword evidence="3" id="KW-0805">Transcription regulation</keyword>
<dbReference type="OrthoDB" id="207175at2759"/>
<dbReference type="EMBL" id="NKQK01000001">
    <property type="protein sequence ID" value="PSS36007.1"/>
    <property type="molecule type" value="Genomic_DNA"/>
</dbReference>
<dbReference type="Gramene" id="PSS36007">
    <property type="protein sequence ID" value="PSS36007"/>
    <property type="gene ID" value="CEY00_Acc00510"/>
</dbReference>
<dbReference type="PANTHER" id="PTHR32467">
    <property type="entry name" value="AP2-LIKE ETHYLENE-RESPONSIVE TRANSCRIPTION FACTOR"/>
    <property type="match status" value="1"/>
</dbReference>
<dbReference type="SUPFAM" id="SSF54171">
    <property type="entry name" value="DNA-binding domain"/>
    <property type="match status" value="1"/>
</dbReference>
<sequence>MKNDGSNNWLGFSLCPQMNTTTTMEVHQEPHHQAHHTPSSSVSISNPIPTSFFHSQPHFSYNGVFNGGEGENGGFYSPLTVMPLKSDGSLCIMEALNRSQQQGMGTNSTPKLEDFFGGAHHYEASSDREAMALSLDNSIFYNQNPNHQSFQTVDYSGFRAHEMYQTMGEEEITAMKNWVSRNYPSNNGLDQKLMCSVGENGLGYENWQSLSLSMSPGSQSSCVTGSQQVSANVSECVAKKRGSEKLEQKQIVHRKSIDTFGQRTSQYRGVTRHRWTGRYEAHLWDNSCKKEGQSRKGRQVTNPFSFFTDLSCSWLLDYHFTLIMLISLSGKSSGFSRGASIYRGVTRHHQHGRWQARIGRVAGNKDLYLGTFSTQEEAAEAYDIAAIKFRGVNAVTNFDISRYDVERIMASNTLLAGELARRNKEIEANKEVPNIGHSKQDNRSETNWKMTLDQASESDPRPNPSFPMTVGLVQQEVNDSGKMAYHVSNASSLVTSLGSSREGSPDKQNSLPMPFAMPSKIFTDSTTNVGSWISSAQIRPPMPMPNVPVFAAWTDA</sequence>
<dbReference type="AlphaFoldDB" id="A0A2R6S154"/>
<evidence type="ECO:0000256" key="5">
    <source>
        <dbReference type="ARBA" id="ARBA00023163"/>
    </source>
</evidence>
<dbReference type="GO" id="GO:0003700">
    <property type="term" value="F:DNA-binding transcription factor activity"/>
    <property type="evidence" value="ECO:0007669"/>
    <property type="project" value="InterPro"/>
</dbReference>
<evidence type="ECO:0000259" key="7">
    <source>
        <dbReference type="PROSITE" id="PS51032"/>
    </source>
</evidence>
<dbReference type="InParanoid" id="A0A2R6S154"/>
<dbReference type="CDD" id="cd00018">
    <property type="entry name" value="AP2"/>
    <property type="match status" value="1"/>
</dbReference>
<dbReference type="GO" id="GO:0005634">
    <property type="term" value="C:nucleus"/>
    <property type="evidence" value="ECO:0007669"/>
    <property type="project" value="UniProtKB-SubCell"/>
</dbReference>
<dbReference type="InterPro" id="IPR001471">
    <property type="entry name" value="AP2/ERF_dom"/>
</dbReference>
<evidence type="ECO:0000313" key="9">
    <source>
        <dbReference type="Proteomes" id="UP000241394"/>
    </source>
</evidence>
<protein>
    <submittedName>
        <fullName evidence="8">AP2-like ethylene-responsive transcription factor ANT</fullName>
    </submittedName>
</protein>
<keyword evidence="2" id="KW-0677">Repeat</keyword>
<dbReference type="Pfam" id="PF00847">
    <property type="entry name" value="AP2"/>
    <property type="match status" value="1"/>
</dbReference>
<keyword evidence="4" id="KW-0238">DNA-binding</keyword>
<dbReference type="InterPro" id="IPR036955">
    <property type="entry name" value="AP2/ERF_dom_sf"/>
</dbReference>
<dbReference type="OMA" id="TNDREAM"/>
<dbReference type="SMART" id="SM00380">
    <property type="entry name" value="AP2"/>
    <property type="match status" value="1"/>
</dbReference>
<keyword evidence="5" id="KW-0804">Transcription</keyword>
<keyword evidence="6" id="KW-0539">Nucleus</keyword>
<proteinExistence type="predicted"/>